<dbReference type="EMBL" id="JACHWR010000002">
    <property type="protein sequence ID" value="MBB3043586.1"/>
    <property type="molecule type" value="Genomic_DNA"/>
</dbReference>
<evidence type="ECO:0000313" key="4">
    <source>
        <dbReference type="Proteomes" id="UP000589626"/>
    </source>
</evidence>
<evidence type="ECO:0000256" key="2">
    <source>
        <dbReference type="SAM" id="Phobius"/>
    </source>
</evidence>
<keyword evidence="2" id="KW-0812">Transmembrane</keyword>
<dbReference type="Proteomes" id="UP000589626">
    <property type="component" value="Unassembled WGS sequence"/>
</dbReference>
<name>A0A7W4VXF3_9ACTN</name>
<feature type="transmembrane region" description="Helical" evidence="2">
    <location>
        <begin position="12"/>
        <end position="32"/>
    </location>
</feature>
<gene>
    <name evidence="3" type="ORF">FHU40_003404</name>
</gene>
<keyword evidence="2" id="KW-0472">Membrane</keyword>
<keyword evidence="2" id="KW-1133">Transmembrane helix</keyword>
<feature type="region of interest" description="Disordered" evidence="1">
    <location>
        <begin position="35"/>
        <end position="106"/>
    </location>
</feature>
<protein>
    <submittedName>
        <fullName evidence="3">Uncharacterized protein</fullName>
    </submittedName>
</protein>
<dbReference type="RefSeq" id="WP_183593387.1">
    <property type="nucleotide sequence ID" value="NZ_JACHWR010000002.1"/>
</dbReference>
<feature type="compositionally biased region" description="Low complexity" evidence="1">
    <location>
        <begin position="73"/>
        <end position="89"/>
    </location>
</feature>
<evidence type="ECO:0000256" key="1">
    <source>
        <dbReference type="SAM" id="MobiDB-lite"/>
    </source>
</evidence>
<evidence type="ECO:0000313" key="3">
    <source>
        <dbReference type="EMBL" id="MBB3043586.1"/>
    </source>
</evidence>
<comment type="caution">
    <text evidence="3">The sequence shown here is derived from an EMBL/GenBank/DDBJ whole genome shotgun (WGS) entry which is preliminary data.</text>
</comment>
<organism evidence="3 4">
    <name type="scientific">Nocardioides soli</name>
    <dbReference type="NCBI Taxonomy" id="1036020"/>
    <lineage>
        <taxon>Bacteria</taxon>
        <taxon>Bacillati</taxon>
        <taxon>Actinomycetota</taxon>
        <taxon>Actinomycetes</taxon>
        <taxon>Propionibacteriales</taxon>
        <taxon>Nocardioidaceae</taxon>
        <taxon>Nocardioides</taxon>
    </lineage>
</organism>
<keyword evidence="4" id="KW-1185">Reference proteome</keyword>
<reference evidence="3 4" key="1">
    <citation type="submission" date="2020-08" db="EMBL/GenBank/DDBJ databases">
        <title>Sequencing the genomes of 1000 actinobacteria strains.</title>
        <authorList>
            <person name="Klenk H.-P."/>
        </authorList>
    </citation>
    <scope>NUCLEOTIDE SEQUENCE [LARGE SCALE GENOMIC DNA]</scope>
    <source>
        <strain evidence="3 4">DSM 105498</strain>
    </source>
</reference>
<proteinExistence type="predicted"/>
<sequence>MRQDHQPDQRGPILFLVLLAMIALLVVAWGAGQEEADGAPTTGAPSEPLGPSSPLFRPTGPPMVEIAPPEPSSEPSSSGAEPVESSGAEPVEEVAPEPPVELPGGGTRIFADNRFLVAYYGTGQTPAMGVLGETDPDTMDRRLHRAAAPFRRPGQPVRHVYELIVTIADASPGPDGDYSHDIPRSEVRRYIRAAHRNDALLLLDIQPGRSGFLETAQRWAWALRDPWVGLALDPEWRMRPHEVPGRTIGQVGAREVNRTSAWLARLTKDQGLPEKLFVLHQFRTDMIEDIDQIRQRANLAMVQHVDGFGTRGQKLATYHHVARPRQFAMGFKLFYDEDVRRMGPREVHAVRPKVRFVSFQ</sequence>
<dbReference type="AlphaFoldDB" id="A0A7W4VXF3"/>
<accession>A0A7W4VXF3</accession>